<evidence type="ECO:0000256" key="16">
    <source>
        <dbReference type="SAM" id="MobiDB-lite"/>
    </source>
</evidence>
<keyword evidence="4" id="KW-0479">Metal-binding</keyword>
<comment type="subcellular location">
    <subcellularLocation>
        <location evidence="2">Secreted</location>
    </subcellularLocation>
</comment>
<feature type="signal peptide" evidence="17">
    <location>
        <begin position="1"/>
        <end position="20"/>
    </location>
</feature>
<dbReference type="GO" id="GO:0030245">
    <property type="term" value="P:cellulose catabolic process"/>
    <property type="evidence" value="ECO:0007669"/>
    <property type="project" value="UniProtKB-KW"/>
</dbReference>
<dbReference type="CDD" id="cd21175">
    <property type="entry name" value="LPMO_AA9"/>
    <property type="match status" value="1"/>
</dbReference>
<keyword evidence="9" id="KW-0503">Monooxygenase</keyword>
<comment type="catalytic activity">
    <reaction evidence="14">
        <text>[(1-&gt;4)-beta-D-glucosyl]n+m + reduced acceptor + O2 = 4-dehydro-beta-D-glucosyl-[(1-&gt;4)-beta-D-glucosyl]n-1 + [(1-&gt;4)-beta-D-glucosyl]m + acceptor + H2O.</text>
        <dbReference type="EC" id="1.14.99.56"/>
    </reaction>
</comment>
<comment type="similarity">
    <text evidence="13">Belongs to the polysaccharide monooxygenase AA9 family.</text>
</comment>
<reference evidence="19 20" key="1">
    <citation type="submission" date="2019-10" db="EMBL/GenBank/DDBJ databases">
        <authorList>
            <person name="Palmer J.M."/>
        </authorList>
    </citation>
    <scope>NUCLEOTIDE SEQUENCE [LARGE SCALE GENOMIC DNA]</scope>
    <source>
        <strain evidence="19 20">TWF694</strain>
    </source>
</reference>
<keyword evidence="20" id="KW-1185">Reference proteome</keyword>
<dbReference type="GO" id="GO:0046872">
    <property type="term" value="F:metal ion binding"/>
    <property type="evidence" value="ECO:0007669"/>
    <property type="project" value="UniProtKB-KW"/>
</dbReference>
<evidence type="ECO:0000256" key="7">
    <source>
        <dbReference type="ARBA" id="ARBA00023002"/>
    </source>
</evidence>
<evidence type="ECO:0000256" key="11">
    <source>
        <dbReference type="ARBA" id="ARBA00023277"/>
    </source>
</evidence>
<dbReference type="InterPro" id="IPR049892">
    <property type="entry name" value="AA9"/>
</dbReference>
<protein>
    <recommendedName>
        <fullName evidence="15">lytic cellulose monooxygenase (C4-dehydrogenating)</fullName>
        <ecNumber evidence="15">1.14.99.56</ecNumber>
    </recommendedName>
</protein>
<keyword evidence="12" id="KW-0624">Polysaccharide degradation</keyword>
<evidence type="ECO:0000256" key="1">
    <source>
        <dbReference type="ARBA" id="ARBA00001973"/>
    </source>
</evidence>
<evidence type="ECO:0000313" key="20">
    <source>
        <dbReference type="Proteomes" id="UP001365542"/>
    </source>
</evidence>
<evidence type="ECO:0000259" key="18">
    <source>
        <dbReference type="Pfam" id="PF03443"/>
    </source>
</evidence>
<proteinExistence type="inferred from homology"/>
<dbReference type="Pfam" id="PF03443">
    <property type="entry name" value="AA9"/>
    <property type="match status" value="1"/>
</dbReference>
<evidence type="ECO:0000256" key="2">
    <source>
        <dbReference type="ARBA" id="ARBA00004613"/>
    </source>
</evidence>
<evidence type="ECO:0000256" key="3">
    <source>
        <dbReference type="ARBA" id="ARBA00022525"/>
    </source>
</evidence>
<gene>
    <name evidence="19" type="ORF">TWF694_003816</name>
</gene>
<dbReference type="GO" id="GO:0005576">
    <property type="term" value="C:extracellular region"/>
    <property type="evidence" value="ECO:0007669"/>
    <property type="project" value="UniProtKB-SubCell"/>
</dbReference>
<evidence type="ECO:0000256" key="15">
    <source>
        <dbReference type="ARBA" id="ARBA00047174"/>
    </source>
</evidence>
<evidence type="ECO:0000256" key="6">
    <source>
        <dbReference type="ARBA" id="ARBA00023001"/>
    </source>
</evidence>
<dbReference type="EMBL" id="JAVHJO010000013">
    <property type="protein sequence ID" value="KAK6530464.1"/>
    <property type="molecule type" value="Genomic_DNA"/>
</dbReference>
<feature type="domain" description="Auxiliary Activity family 9 catalytic" evidence="18">
    <location>
        <begin position="21"/>
        <end position="223"/>
    </location>
</feature>
<dbReference type="Proteomes" id="UP001365542">
    <property type="component" value="Unassembled WGS sequence"/>
</dbReference>
<comment type="cofactor">
    <cofactor evidence="1">
        <name>Cu(2+)</name>
        <dbReference type="ChEBI" id="CHEBI:29036"/>
    </cofactor>
</comment>
<sequence length="358" mass="40548">MTILKFFVLFSFIYFRSVTAHAYVKEFIVDGKSYPGFDPFEPIQPGIIDQPWDTNFRHKANTDAYAKPEGKDEIVCRKNAQPVPTIAKARAGSYVTFRWSRWQINHIGPIISYLADCQGNCATAIGSRLNWFKIDEAGVAPTGIWATEVLQRQGKSYTIQLPKSIKDGQYLLRHEMIAFPNTFKPERLPDTQIYPICANIMITGGTGKVIPTAVELQGYYARNKLPKQNIQRGVVYQLPGPPVAPGLGNTPSVNLNPGINKNPHFRESMNTLVEPTDEGPTDVANTHLDWYARNGARRGVRLSKQFPNIRNLYRDPPPHPSHMNALQTQKSQDTRINNNAQKPLNKQRGRNRRDHLMR</sequence>
<evidence type="ECO:0000256" key="14">
    <source>
        <dbReference type="ARBA" id="ARBA00045077"/>
    </source>
</evidence>
<dbReference type="InterPro" id="IPR005103">
    <property type="entry name" value="AA9_LPMO"/>
</dbReference>
<dbReference type="EC" id="1.14.99.56" evidence="15"/>
<keyword evidence="3" id="KW-0964">Secreted</keyword>
<evidence type="ECO:0000256" key="5">
    <source>
        <dbReference type="ARBA" id="ARBA00022729"/>
    </source>
</evidence>
<organism evidence="19 20">
    <name type="scientific">Orbilia ellipsospora</name>
    <dbReference type="NCBI Taxonomy" id="2528407"/>
    <lineage>
        <taxon>Eukaryota</taxon>
        <taxon>Fungi</taxon>
        <taxon>Dikarya</taxon>
        <taxon>Ascomycota</taxon>
        <taxon>Pezizomycotina</taxon>
        <taxon>Orbiliomycetes</taxon>
        <taxon>Orbiliales</taxon>
        <taxon>Orbiliaceae</taxon>
        <taxon>Orbilia</taxon>
    </lineage>
</organism>
<keyword evidence="8" id="KW-0186">Copper</keyword>
<dbReference type="AlphaFoldDB" id="A0AAV9X0I3"/>
<evidence type="ECO:0000256" key="12">
    <source>
        <dbReference type="ARBA" id="ARBA00023326"/>
    </source>
</evidence>
<evidence type="ECO:0000256" key="13">
    <source>
        <dbReference type="ARBA" id="ARBA00044502"/>
    </source>
</evidence>
<keyword evidence="10" id="KW-1015">Disulfide bond</keyword>
<keyword evidence="7" id="KW-0560">Oxidoreductase</keyword>
<comment type="caution">
    <text evidence="19">The sequence shown here is derived from an EMBL/GenBank/DDBJ whole genome shotgun (WGS) entry which is preliminary data.</text>
</comment>
<evidence type="ECO:0000256" key="10">
    <source>
        <dbReference type="ARBA" id="ARBA00023157"/>
    </source>
</evidence>
<feature type="region of interest" description="Disordered" evidence="16">
    <location>
        <begin position="309"/>
        <end position="358"/>
    </location>
</feature>
<feature type="chain" id="PRO_5043934125" description="lytic cellulose monooxygenase (C4-dehydrogenating)" evidence="17">
    <location>
        <begin position="21"/>
        <end position="358"/>
    </location>
</feature>
<keyword evidence="11" id="KW-0119">Carbohydrate metabolism</keyword>
<feature type="compositionally biased region" description="Basic residues" evidence="16">
    <location>
        <begin position="345"/>
        <end position="358"/>
    </location>
</feature>
<dbReference type="PANTHER" id="PTHR33353:SF10">
    <property type="entry name" value="ENDO-BETA-1,4-GLUCANASE D"/>
    <property type="match status" value="1"/>
</dbReference>
<dbReference type="Gene3D" id="2.70.50.70">
    <property type="match status" value="1"/>
</dbReference>
<keyword evidence="5 17" id="KW-0732">Signal</keyword>
<evidence type="ECO:0000313" key="19">
    <source>
        <dbReference type="EMBL" id="KAK6530464.1"/>
    </source>
</evidence>
<dbReference type="GO" id="GO:0004497">
    <property type="term" value="F:monooxygenase activity"/>
    <property type="evidence" value="ECO:0007669"/>
    <property type="project" value="UniProtKB-KW"/>
</dbReference>
<evidence type="ECO:0000256" key="8">
    <source>
        <dbReference type="ARBA" id="ARBA00023008"/>
    </source>
</evidence>
<dbReference type="PANTHER" id="PTHR33353">
    <property type="entry name" value="PUTATIVE (AFU_ORTHOLOGUE AFUA_1G12560)-RELATED"/>
    <property type="match status" value="1"/>
</dbReference>
<feature type="compositionally biased region" description="Polar residues" evidence="16">
    <location>
        <begin position="324"/>
        <end position="344"/>
    </location>
</feature>
<evidence type="ECO:0000256" key="4">
    <source>
        <dbReference type="ARBA" id="ARBA00022723"/>
    </source>
</evidence>
<accession>A0AAV9X0I3</accession>
<evidence type="ECO:0000256" key="17">
    <source>
        <dbReference type="SAM" id="SignalP"/>
    </source>
</evidence>
<evidence type="ECO:0000256" key="9">
    <source>
        <dbReference type="ARBA" id="ARBA00023033"/>
    </source>
</evidence>
<keyword evidence="6" id="KW-0136">Cellulose degradation</keyword>
<name>A0AAV9X0I3_9PEZI</name>